<dbReference type="PaxDb" id="3827-XP_004508256.1"/>
<feature type="domain" description="Pectinesterase inhibitor" evidence="5">
    <location>
        <begin position="23"/>
        <end position="168"/>
    </location>
</feature>
<evidence type="ECO:0000313" key="7">
    <source>
        <dbReference type="RefSeq" id="XP_004508256.1"/>
    </source>
</evidence>
<dbReference type="InterPro" id="IPR034087">
    <property type="entry name" value="C/VIF1"/>
</dbReference>
<dbReference type="Gene3D" id="1.20.140.40">
    <property type="entry name" value="Invertase/pectin methylesterase inhibitor family protein"/>
    <property type="match status" value="1"/>
</dbReference>
<protein>
    <submittedName>
        <fullName evidence="7">Cell wall / vacuolar inhibitor of fructosidase 1-like</fullName>
    </submittedName>
</protein>
<dbReference type="InterPro" id="IPR052421">
    <property type="entry name" value="PCW_Enzyme_Inhibitor"/>
</dbReference>
<proteinExistence type="inferred from homology"/>
<dbReference type="GeneID" id="101512883"/>
<evidence type="ECO:0000313" key="6">
    <source>
        <dbReference type="Proteomes" id="UP000087171"/>
    </source>
</evidence>
<comment type="similarity">
    <text evidence="3">Belongs to the PMEI family.</text>
</comment>
<dbReference type="PANTHER" id="PTHR36710">
    <property type="entry name" value="PECTINESTERASE INHIBITOR-LIKE"/>
    <property type="match status" value="1"/>
</dbReference>
<dbReference type="NCBIfam" id="TIGR01614">
    <property type="entry name" value="PME_inhib"/>
    <property type="match status" value="1"/>
</dbReference>
<organism evidence="6 7">
    <name type="scientific">Cicer arietinum</name>
    <name type="common">Chickpea</name>
    <name type="synonym">Garbanzo</name>
    <dbReference type="NCBI Taxonomy" id="3827"/>
    <lineage>
        <taxon>Eukaryota</taxon>
        <taxon>Viridiplantae</taxon>
        <taxon>Streptophyta</taxon>
        <taxon>Embryophyta</taxon>
        <taxon>Tracheophyta</taxon>
        <taxon>Spermatophyta</taxon>
        <taxon>Magnoliopsida</taxon>
        <taxon>eudicotyledons</taxon>
        <taxon>Gunneridae</taxon>
        <taxon>Pentapetalae</taxon>
        <taxon>rosids</taxon>
        <taxon>fabids</taxon>
        <taxon>Fabales</taxon>
        <taxon>Fabaceae</taxon>
        <taxon>Papilionoideae</taxon>
        <taxon>50 kb inversion clade</taxon>
        <taxon>NPAAA clade</taxon>
        <taxon>Hologalegina</taxon>
        <taxon>IRL clade</taxon>
        <taxon>Cicereae</taxon>
        <taxon>Cicer</taxon>
    </lineage>
</organism>
<reference evidence="6" key="1">
    <citation type="journal article" date="2013" name="Nat. Biotechnol.">
        <title>Draft genome sequence of chickpea (Cicer arietinum) provides a resource for trait improvement.</title>
        <authorList>
            <person name="Varshney R.K."/>
            <person name="Song C."/>
            <person name="Saxena R.K."/>
            <person name="Azam S."/>
            <person name="Yu S."/>
            <person name="Sharpe A.G."/>
            <person name="Cannon S."/>
            <person name="Baek J."/>
            <person name="Rosen B.D."/>
            <person name="Tar'an B."/>
            <person name="Millan T."/>
            <person name="Zhang X."/>
            <person name="Ramsay L.D."/>
            <person name="Iwata A."/>
            <person name="Wang Y."/>
            <person name="Nelson W."/>
            <person name="Farmer A.D."/>
            <person name="Gaur P.M."/>
            <person name="Soderlund C."/>
            <person name="Penmetsa R.V."/>
            <person name="Xu C."/>
            <person name="Bharti A.K."/>
            <person name="He W."/>
            <person name="Winter P."/>
            <person name="Zhao S."/>
            <person name="Hane J.K."/>
            <person name="Carrasquilla-Garcia N."/>
            <person name="Condie J.A."/>
            <person name="Upadhyaya H.D."/>
            <person name="Luo M.C."/>
            <person name="Thudi M."/>
            <person name="Gowda C.L."/>
            <person name="Singh N.P."/>
            <person name="Lichtenzveig J."/>
            <person name="Gali K.K."/>
            <person name="Rubio J."/>
            <person name="Nadarajan N."/>
            <person name="Dolezel J."/>
            <person name="Bansal K.C."/>
            <person name="Xu X."/>
            <person name="Edwards D."/>
            <person name="Zhang G."/>
            <person name="Kahl G."/>
            <person name="Gil J."/>
            <person name="Singh K.B."/>
            <person name="Datta S.K."/>
            <person name="Jackson S.A."/>
            <person name="Wang J."/>
            <person name="Cook D.R."/>
        </authorList>
    </citation>
    <scope>NUCLEOTIDE SEQUENCE [LARGE SCALE GENOMIC DNA]</scope>
    <source>
        <strain evidence="6">cv. CDC Frontier</strain>
    </source>
</reference>
<evidence type="ECO:0000256" key="2">
    <source>
        <dbReference type="ARBA" id="ARBA00023157"/>
    </source>
</evidence>
<dbReference type="InterPro" id="IPR006501">
    <property type="entry name" value="Pectinesterase_inhib_dom"/>
</dbReference>
<evidence type="ECO:0000256" key="4">
    <source>
        <dbReference type="SAM" id="SignalP"/>
    </source>
</evidence>
<dbReference type="PANTHER" id="PTHR36710:SF18">
    <property type="entry name" value="PECTINESTERASE INHIBITOR 5-RELATED"/>
    <property type="match status" value="1"/>
</dbReference>
<dbReference type="CDD" id="cd15796">
    <property type="entry name" value="CIF_like"/>
    <property type="match status" value="1"/>
</dbReference>
<dbReference type="OrthoDB" id="764172at2759"/>
<sequence>MKRIWICIFILILEIVDVSCAVKRDDSLKTRVCEQTSSFDLCISIIDSDPNATTADIKGLALIMVTAVPPYVQNALSLTNSVIKTTTDATLKKKLFVCAKSFVPLLNSVLPQAAQAVNQKRFKNASDSIFYADKVIEDCNSQFFTPTQSPIIEKTSLAHGVLNVAEDILKQILTS</sequence>
<dbReference type="SMART" id="SM00856">
    <property type="entry name" value="PMEI"/>
    <property type="match status" value="1"/>
</dbReference>
<feature type="signal peptide" evidence="4">
    <location>
        <begin position="1"/>
        <end position="21"/>
    </location>
</feature>
<keyword evidence="6" id="KW-1185">Reference proteome</keyword>
<dbReference type="Proteomes" id="UP000087171">
    <property type="component" value="Chromosome Ca7"/>
</dbReference>
<dbReference type="InterPro" id="IPR035513">
    <property type="entry name" value="Invertase/methylesterase_inhib"/>
</dbReference>
<gene>
    <name evidence="7" type="primary">LOC101512883</name>
</gene>
<evidence type="ECO:0000256" key="3">
    <source>
        <dbReference type="ARBA" id="ARBA00038471"/>
    </source>
</evidence>
<dbReference type="GO" id="GO:0004857">
    <property type="term" value="F:enzyme inhibitor activity"/>
    <property type="evidence" value="ECO:0007669"/>
    <property type="project" value="InterPro"/>
</dbReference>
<keyword evidence="1 4" id="KW-0732">Signal</keyword>
<dbReference type="RefSeq" id="XP_004508256.1">
    <property type="nucleotide sequence ID" value="XM_004508199.1"/>
</dbReference>
<dbReference type="AlphaFoldDB" id="A0A1S2YQB0"/>
<keyword evidence="2" id="KW-1015">Disulfide bond</keyword>
<feature type="chain" id="PRO_5010386781" evidence="4">
    <location>
        <begin position="22"/>
        <end position="175"/>
    </location>
</feature>
<name>A0A1S2YQB0_CICAR</name>
<accession>A0A1S2YQB0</accession>
<evidence type="ECO:0000259" key="5">
    <source>
        <dbReference type="SMART" id="SM00856"/>
    </source>
</evidence>
<evidence type="ECO:0000256" key="1">
    <source>
        <dbReference type="ARBA" id="ARBA00022729"/>
    </source>
</evidence>
<reference evidence="7" key="2">
    <citation type="submission" date="2025-08" db="UniProtKB">
        <authorList>
            <consortium name="RefSeq"/>
        </authorList>
    </citation>
    <scope>IDENTIFICATION</scope>
    <source>
        <tissue evidence="7">Etiolated seedlings</tissue>
    </source>
</reference>
<dbReference type="Pfam" id="PF04043">
    <property type="entry name" value="PMEI"/>
    <property type="match status" value="1"/>
</dbReference>
<dbReference type="KEGG" id="cam:101512883"/>
<dbReference type="SUPFAM" id="SSF101148">
    <property type="entry name" value="Plant invertase/pectin methylesterase inhibitor"/>
    <property type="match status" value="1"/>
</dbReference>